<protein>
    <recommendedName>
        <fullName evidence="6">Molybdopterin molybdenumtransferase</fullName>
        <ecNumber evidence="6">2.10.1.1</ecNumber>
    </recommendedName>
</protein>
<comment type="caution">
    <text evidence="8">The sequence shown here is derived from an EMBL/GenBank/DDBJ whole genome shotgun (WGS) entry which is preliminary data.</text>
</comment>
<evidence type="ECO:0000256" key="2">
    <source>
        <dbReference type="ARBA" id="ARBA00005046"/>
    </source>
</evidence>
<dbReference type="InterPro" id="IPR005110">
    <property type="entry name" value="MoeA_linker/N"/>
</dbReference>
<comment type="function">
    <text evidence="1 6">Catalyzes the insertion of molybdate into adenylated molybdopterin with the concomitant release of AMP.</text>
</comment>
<evidence type="ECO:0000259" key="7">
    <source>
        <dbReference type="SMART" id="SM00852"/>
    </source>
</evidence>
<dbReference type="EMBL" id="JAVRHL010000002">
    <property type="protein sequence ID" value="MDT0682723.1"/>
    <property type="molecule type" value="Genomic_DNA"/>
</dbReference>
<dbReference type="EC" id="2.10.1.1" evidence="6"/>
<dbReference type="SUPFAM" id="SSF63867">
    <property type="entry name" value="MoeA C-terminal domain-like"/>
    <property type="match status" value="1"/>
</dbReference>
<dbReference type="RefSeq" id="WP_311690549.1">
    <property type="nucleotide sequence ID" value="NZ_JAVRHL010000002.1"/>
</dbReference>
<dbReference type="InterPro" id="IPR005111">
    <property type="entry name" value="MoeA_C_domain_IV"/>
</dbReference>
<dbReference type="InterPro" id="IPR036425">
    <property type="entry name" value="MoaB/Mog-like_dom_sf"/>
</dbReference>
<comment type="similarity">
    <text evidence="3 6">Belongs to the MoeA family.</text>
</comment>
<dbReference type="SUPFAM" id="SSF53218">
    <property type="entry name" value="Molybdenum cofactor biosynthesis proteins"/>
    <property type="match status" value="1"/>
</dbReference>
<sequence length="396" mass="41045">MISVADALKHIFSLASPLPAASVPISEAAGRVLAEDVVAVRDQPPFAASAMDGYAARGPDVAPGATLKVVGEAPAGRMWTGRIEAGECVRIFTGAPVPDGADHVVIQEDTRRTADEIEILASLGDGANIRPAGGDFRAGDRLTAPRRLTPGDIALAASMNAGTLTVARRPAVALLATGNELVAPGEAPARDQIVASNTYALKAMFEAEGADVSLLPIARDTAESLDLSVQLAKHADLLVTVGGVSVGDHDLVGDVTENLGMERAFHKVAMRPGKPLMAGRLGMTAMVGLPGNPVSSIVCGMLFVIPLLRAMQGLPKVQMTTVARPLAAELPANGPRAHYMRAKLGVDGTVRAFPSQDSSLLSILADATHLIVRPENDGPRMAGEMVETLPLWPGTA</sequence>
<evidence type="ECO:0000256" key="4">
    <source>
        <dbReference type="ARBA" id="ARBA00023150"/>
    </source>
</evidence>
<keyword evidence="6" id="KW-0479">Metal-binding</keyword>
<dbReference type="InterPro" id="IPR036135">
    <property type="entry name" value="MoeA_linker/N_sf"/>
</dbReference>
<dbReference type="SUPFAM" id="SSF63882">
    <property type="entry name" value="MoeA N-terminal region -like"/>
    <property type="match status" value="1"/>
</dbReference>
<accession>A0ABU3DGP3</accession>
<keyword evidence="9" id="KW-1185">Reference proteome</keyword>
<proteinExistence type="inferred from homology"/>
<dbReference type="PANTHER" id="PTHR10192:SF5">
    <property type="entry name" value="GEPHYRIN"/>
    <property type="match status" value="1"/>
</dbReference>
<evidence type="ECO:0000256" key="6">
    <source>
        <dbReference type="RuleBase" id="RU365090"/>
    </source>
</evidence>
<keyword evidence="6" id="KW-0500">Molybdenum</keyword>
<dbReference type="CDD" id="cd00887">
    <property type="entry name" value="MoeA"/>
    <property type="match status" value="1"/>
</dbReference>
<keyword evidence="6" id="KW-0808">Transferase</keyword>
<evidence type="ECO:0000256" key="3">
    <source>
        <dbReference type="ARBA" id="ARBA00010763"/>
    </source>
</evidence>
<feature type="domain" description="MoaB/Mog" evidence="7">
    <location>
        <begin position="173"/>
        <end position="310"/>
    </location>
</feature>
<organism evidence="8 9">
    <name type="scientific">Tropicimonas omnivorans</name>
    <dbReference type="NCBI Taxonomy" id="3075590"/>
    <lineage>
        <taxon>Bacteria</taxon>
        <taxon>Pseudomonadati</taxon>
        <taxon>Pseudomonadota</taxon>
        <taxon>Alphaproteobacteria</taxon>
        <taxon>Rhodobacterales</taxon>
        <taxon>Roseobacteraceae</taxon>
        <taxon>Tropicimonas</taxon>
    </lineage>
</organism>
<dbReference type="Gene3D" id="3.40.980.10">
    <property type="entry name" value="MoaB/Mog-like domain"/>
    <property type="match status" value="1"/>
</dbReference>
<dbReference type="Gene3D" id="2.170.190.11">
    <property type="entry name" value="Molybdopterin biosynthesis moea protein, domain 3"/>
    <property type="match status" value="1"/>
</dbReference>
<dbReference type="SMART" id="SM00852">
    <property type="entry name" value="MoCF_biosynth"/>
    <property type="match status" value="1"/>
</dbReference>
<dbReference type="Gene3D" id="2.40.340.10">
    <property type="entry name" value="MoeA, C-terminal, domain IV"/>
    <property type="match status" value="1"/>
</dbReference>
<comment type="pathway">
    <text evidence="2 6">Cofactor biosynthesis; molybdopterin biosynthesis.</text>
</comment>
<evidence type="ECO:0000256" key="1">
    <source>
        <dbReference type="ARBA" id="ARBA00002901"/>
    </source>
</evidence>
<name>A0ABU3DGP3_9RHOB</name>
<dbReference type="NCBIfam" id="NF045515">
    <property type="entry name" value="Glp_gephyrin"/>
    <property type="match status" value="1"/>
</dbReference>
<dbReference type="InterPro" id="IPR036688">
    <property type="entry name" value="MoeA_C_domain_IV_sf"/>
</dbReference>
<gene>
    <name evidence="8" type="ORF">RM543_08495</name>
</gene>
<dbReference type="InterPro" id="IPR038987">
    <property type="entry name" value="MoeA-like"/>
</dbReference>
<comment type="cofactor">
    <cofactor evidence="6">
        <name>Mg(2+)</name>
        <dbReference type="ChEBI" id="CHEBI:18420"/>
    </cofactor>
</comment>
<evidence type="ECO:0000256" key="5">
    <source>
        <dbReference type="ARBA" id="ARBA00047317"/>
    </source>
</evidence>
<dbReference type="PANTHER" id="PTHR10192">
    <property type="entry name" value="MOLYBDOPTERIN BIOSYNTHESIS PROTEIN"/>
    <property type="match status" value="1"/>
</dbReference>
<dbReference type="Pfam" id="PF03453">
    <property type="entry name" value="MoeA_N"/>
    <property type="match status" value="1"/>
</dbReference>
<dbReference type="Proteomes" id="UP001265259">
    <property type="component" value="Unassembled WGS sequence"/>
</dbReference>
<dbReference type="InterPro" id="IPR001453">
    <property type="entry name" value="MoaB/Mog_dom"/>
</dbReference>
<dbReference type="Pfam" id="PF03454">
    <property type="entry name" value="MoeA_C"/>
    <property type="match status" value="1"/>
</dbReference>
<dbReference type="Gene3D" id="3.90.105.10">
    <property type="entry name" value="Molybdopterin biosynthesis moea protein, domain 2"/>
    <property type="match status" value="1"/>
</dbReference>
<keyword evidence="4 6" id="KW-0501">Molybdenum cofactor biosynthesis</keyword>
<comment type="catalytic activity">
    <reaction evidence="5">
        <text>adenylyl-molybdopterin + molybdate = Mo-molybdopterin + AMP + H(+)</text>
        <dbReference type="Rhea" id="RHEA:35047"/>
        <dbReference type="ChEBI" id="CHEBI:15378"/>
        <dbReference type="ChEBI" id="CHEBI:36264"/>
        <dbReference type="ChEBI" id="CHEBI:62727"/>
        <dbReference type="ChEBI" id="CHEBI:71302"/>
        <dbReference type="ChEBI" id="CHEBI:456215"/>
        <dbReference type="EC" id="2.10.1.1"/>
    </reaction>
</comment>
<reference evidence="8 9" key="1">
    <citation type="submission" date="2023-09" db="EMBL/GenBank/DDBJ databases">
        <authorList>
            <person name="Rey-Velasco X."/>
        </authorList>
    </citation>
    <scope>NUCLEOTIDE SEQUENCE [LARGE SCALE GENOMIC DNA]</scope>
    <source>
        <strain evidence="8 9">F158</strain>
    </source>
</reference>
<keyword evidence="6" id="KW-0460">Magnesium</keyword>
<evidence type="ECO:0000313" key="9">
    <source>
        <dbReference type="Proteomes" id="UP001265259"/>
    </source>
</evidence>
<dbReference type="Pfam" id="PF00994">
    <property type="entry name" value="MoCF_biosynth"/>
    <property type="match status" value="1"/>
</dbReference>
<evidence type="ECO:0000313" key="8">
    <source>
        <dbReference type="EMBL" id="MDT0682723.1"/>
    </source>
</evidence>